<dbReference type="InterPro" id="IPR047817">
    <property type="entry name" value="ABC2_TM_bact-type"/>
</dbReference>
<comment type="caution">
    <text evidence="11">The sequence shown here is derived from an EMBL/GenBank/DDBJ whole genome shotgun (WGS) entry which is preliminary data.</text>
</comment>
<dbReference type="InterPro" id="IPR000412">
    <property type="entry name" value="ABC_2_transport"/>
</dbReference>
<dbReference type="GO" id="GO:0140359">
    <property type="term" value="F:ABC-type transporter activity"/>
    <property type="evidence" value="ECO:0007669"/>
    <property type="project" value="InterPro"/>
</dbReference>
<feature type="transmembrane region" description="Helical" evidence="9">
    <location>
        <begin position="26"/>
        <end position="47"/>
    </location>
</feature>
<organism evidence="11 12">
    <name type="scientific">candidate division WS6 bacterium 34_10</name>
    <dbReference type="NCBI Taxonomy" id="1641389"/>
    <lineage>
        <taxon>Bacteria</taxon>
        <taxon>Candidatus Dojkabacteria</taxon>
    </lineage>
</organism>
<sequence length="258" mass="29572">MISRNDIDLYKQFVKTIFKMRYKGSILGFLWVLLKPFFMFLILYVVFSSVSGEVGNLTSRQYAVYLLSGLVIYTFFQEGIIWGMNSIMERADLILKINFKRDIVVISALTMALINFGINLLIVGVIGLFLGIHFSLLSIAYILLIGLVMFLGLYGIAFFTSIWMVYIRDLTHITELVLQLMFYASAVFFPIELIPEQYRFIVELNPIAIFIQSVREALTNQNIVNLEFVLGSLVVVIVLVIVGNIYFKKKVLKVAEHF</sequence>
<dbReference type="PANTHER" id="PTHR30413:SF8">
    <property type="entry name" value="TRANSPORT PERMEASE PROTEIN"/>
    <property type="match status" value="1"/>
</dbReference>
<keyword evidence="6 9" id="KW-0812">Transmembrane</keyword>
<accession>A0A101HIH0</accession>
<proteinExistence type="inferred from homology"/>
<keyword evidence="7 9" id="KW-1133">Transmembrane helix</keyword>
<evidence type="ECO:0000256" key="9">
    <source>
        <dbReference type="RuleBase" id="RU361157"/>
    </source>
</evidence>
<evidence type="ECO:0000256" key="7">
    <source>
        <dbReference type="ARBA" id="ARBA00022989"/>
    </source>
</evidence>
<evidence type="ECO:0000313" key="11">
    <source>
        <dbReference type="EMBL" id="KUK77309.1"/>
    </source>
</evidence>
<dbReference type="GO" id="GO:0043190">
    <property type="term" value="C:ATP-binding cassette (ABC) transporter complex"/>
    <property type="evidence" value="ECO:0007669"/>
    <property type="project" value="InterPro"/>
</dbReference>
<reference evidence="12" key="1">
    <citation type="journal article" date="2015" name="MBio">
        <title>Genome-Resolved Metagenomic Analysis Reveals Roles for Candidate Phyla and Other Microbial Community Members in Biogeochemical Transformations in Oil Reservoirs.</title>
        <authorList>
            <person name="Hu P."/>
            <person name="Tom L."/>
            <person name="Singh A."/>
            <person name="Thomas B.C."/>
            <person name="Baker B.J."/>
            <person name="Piceno Y.M."/>
            <person name="Andersen G.L."/>
            <person name="Banfield J.F."/>
        </authorList>
    </citation>
    <scope>NUCLEOTIDE SEQUENCE [LARGE SCALE GENOMIC DNA]</scope>
</reference>
<feature type="transmembrane region" description="Helical" evidence="9">
    <location>
        <begin position="138"/>
        <end position="166"/>
    </location>
</feature>
<evidence type="ECO:0000256" key="4">
    <source>
        <dbReference type="ARBA" id="ARBA00022475"/>
    </source>
</evidence>
<dbReference type="InterPro" id="IPR013525">
    <property type="entry name" value="ABC2_TM"/>
</dbReference>
<gene>
    <name evidence="11" type="ORF">XD93_0408</name>
</gene>
<keyword evidence="4 9" id="KW-1003">Cell membrane</keyword>
<evidence type="ECO:0000256" key="1">
    <source>
        <dbReference type="ARBA" id="ARBA00004429"/>
    </source>
</evidence>
<dbReference type="Pfam" id="PF01061">
    <property type="entry name" value="ABC2_membrane"/>
    <property type="match status" value="1"/>
</dbReference>
<evidence type="ECO:0000259" key="10">
    <source>
        <dbReference type="PROSITE" id="PS51012"/>
    </source>
</evidence>
<keyword evidence="8 9" id="KW-0472">Membrane</keyword>
<dbReference type="PIRSF" id="PIRSF006648">
    <property type="entry name" value="DrrB"/>
    <property type="match status" value="1"/>
</dbReference>
<keyword evidence="3 9" id="KW-0813">Transport</keyword>
<evidence type="ECO:0000256" key="6">
    <source>
        <dbReference type="ARBA" id="ARBA00022692"/>
    </source>
</evidence>
<dbReference type="PANTHER" id="PTHR30413">
    <property type="entry name" value="INNER MEMBRANE TRANSPORT PERMEASE"/>
    <property type="match status" value="1"/>
</dbReference>
<evidence type="ECO:0000313" key="12">
    <source>
        <dbReference type="Proteomes" id="UP000053904"/>
    </source>
</evidence>
<dbReference type="AlphaFoldDB" id="A0A101HIH0"/>
<feature type="transmembrane region" description="Helical" evidence="9">
    <location>
        <begin position="173"/>
        <end position="191"/>
    </location>
</feature>
<comment type="subcellular location">
    <subcellularLocation>
        <location evidence="1">Cell inner membrane</location>
        <topology evidence="1">Multi-pass membrane protein</topology>
    </subcellularLocation>
    <subcellularLocation>
        <location evidence="9">Cell membrane</location>
        <topology evidence="9">Multi-pass membrane protein</topology>
    </subcellularLocation>
</comment>
<dbReference type="GO" id="GO:0015920">
    <property type="term" value="P:lipopolysaccharide transport"/>
    <property type="evidence" value="ECO:0007669"/>
    <property type="project" value="TreeGrafter"/>
</dbReference>
<feature type="transmembrane region" description="Helical" evidence="9">
    <location>
        <begin position="62"/>
        <end position="82"/>
    </location>
</feature>
<feature type="domain" description="ABC transmembrane type-2" evidence="10">
    <location>
        <begin position="27"/>
        <end position="250"/>
    </location>
</feature>
<evidence type="ECO:0000256" key="3">
    <source>
        <dbReference type="ARBA" id="ARBA00022448"/>
    </source>
</evidence>
<keyword evidence="5" id="KW-0997">Cell inner membrane</keyword>
<dbReference type="Proteomes" id="UP000053904">
    <property type="component" value="Unassembled WGS sequence"/>
</dbReference>
<evidence type="ECO:0000256" key="5">
    <source>
        <dbReference type="ARBA" id="ARBA00022519"/>
    </source>
</evidence>
<evidence type="ECO:0000256" key="2">
    <source>
        <dbReference type="ARBA" id="ARBA00007783"/>
    </source>
</evidence>
<evidence type="ECO:0000256" key="8">
    <source>
        <dbReference type="ARBA" id="ARBA00023136"/>
    </source>
</evidence>
<feature type="transmembrane region" description="Helical" evidence="9">
    <location>
        <begin position="103"/>
        <end position="132"/>
    </location>
</feature>
<comment type="similarity">
    <text evidence="2 9">Belongs to the ABC-2 integral membrane protein family.</text>
</comment>
<protein>
    <recommendedName>
        <fullName evidence="9">Transport permease protein</fullName>
    </recommendedName>
</protein>
<dbReference type="PROSITE" id="PS51012">
    <property type="entry name" value="ABC_TM2"/>
    <property type="match status" value="1"/>
</dbReference>
<feature type="transmembrane region" description="Helical" evidence="9">
    <location>
        <begin position="228"/>
        <end position="247"/>
    </location>
</feature>
<dbReference type="EMBL" id="LGGO01000045">
    <property type="protein sequence ID" value="KUK77309.1"/>
    <property type="molecule type" value="Genomic_DNA"/>
</dbReference>
<name>A0A101HIH0_9BACT</name>